<evidence type="ECO:0000256" key="8">
    <source>
        <dbReference type="ARBA" id="ARBA00023143"/>
    </source>
</evidence>
<evidence type="ECO:0000256" key="9">
    <source>
        <dbReference type="PIRNR" id="PIRNR004862"/>
    </source>
</evidence>
<evidence type="ECO:0000256" key="5">
    <source>
        <dbReference type="ARBA" id="ARBA00022692"/>
    </source>
</evidence>
<evidence type="ECO:0000256" key="2">
    <source>
        <dbReference type="ARBA" id="ARBA00004651"/>
    </source>
</evidence>
<feature type="transmembrane region" description="Helical" evidence="11">
    <location>
        <begin position="447"/>
        <end position="467"/>
    </location>
</feature>
<evidence type="ECO:0000256" key="1">
    <source>
        <dbReference type="ARBA" id="ARBA00004117"/>
    </source>
</evidence>
<feature type="domain" description="Flagellar M-ring N-terminal" evidence="12">
    <location>
        <begin position="46"/>
        <end position="220"/>
    </location>
</feature>
<keyword evidence="14" id="KW-0969">Cilium</keyword>
<dbReference type="GO" id="GO:0003774">
    <property type="term" value="F:cytoskeletal motor activity"/>
    <property type="evidence" value="ECO:0007669"/>
    <property type="project" value="InterPro"/>
</dbReference>
<comment type="function">
    <text evidence="9">The M ring may be actively involved in energy transduction.</text>
</comment>
<dbReference type="InterPro" id="IPR043427">
    <property type="entry name" value="YscJ/FliF"/>
</dbReference>
<evidence type="ECO:0000313" key="14">
    <source>
        <dbReference type="EMBL" id="MBN8250088.1"/>
    </source>
</evidence>
<gene>
    <name evidence="14" type="primary">fliF</name>
    <name evidence="14" type="ORF">JF537_00685</name>
</gene>
<feature type="region of interest" description="Disordered" evidence="10">
    <location>
        <begin position="487"/>
        <end position="509"/>
    </location>
</feature>
<dbReference type="EMBL" id="JAEMWV010000001">
    <property type="protein sequence ID" value="MBN8250088.1"/>
    <property type="molecule type" value="Genomic_DNA"/>
</dbReference>
<dbReference type="AlphaFoldDB" id="A0A8I1MBI4"/>
<name>A0A8I1MBI4_9BACI</name>
<dbReference type="InterPro" id="IPR000067">
    <property type="entry name" value="FlgMring_FliF"/>
</dbReference>
<dbReference type="InterPro" id="IPR006182">
    <property type="entry name" value="FliF_N_dom"/>
</dbReference>
<keyword evidence="6 11" id="KW-1133">Transmembrane helix</keyword>
<comment type="similarity">
    <text evidence="3 9">Belongs to the FliF family.</text>
</comment>
<keyword evidence="5 11" id="KW-0812">Transmembrane</keyword>
<dbReference type="PANTHER" id="PTHR30046">
    <property type="entry name" value="FLAGELLAR M-RING PROTEIN"/>
    <property type="match status" value="1"/>
</dbReference>
<dbReference type="GO" id="GO:0005886">
    <property type="term" value="C:plasma membrane"/>
    <property type="evidence" value="ECO:0007669"/>
    <property type="project" value="UniProtKB-SubCell"/>
</dbReference>
<dbReference type="PIRSF" id="PIRSF004862">
    <property type="entry name" value="FliF"/>
    <property type="match status" value="1"/>
</dbReference>
<dbReference type="Pfam" id="PF08345">
    <property type="entry name" value="YscJ_FliF_C"/>
    <property type="match status" value="1"/>
</dbReference>
<comment type="subcellular location">
    <subcellularLocation>
        <location evidence="1 9">Bacterial flagellum basal body</location>
    </subcellularLocation>
    <subcellularLocation>
        <location evidence="2">Cell membrane</location>
        <topology evidence="2">Multi-pass membrane protein</topology>
    </subcellularLocation>
</comment>
<dbReference type="GO" id="GO:0071973">
    <property type="term" value="P:bacterial-type flagellum-dependent cell motility"/>
    <property type="evidence" value="ECO:0007669"/>
    <property type="project" value="InterPro"/>
</dbReference>
<proteinExistence type="inferred from homology"/>
<dbReference type="Proteomes" id="UP000664578">
    <property type="component" value="Unassembled WGS sequence"/>
</dbReference>
<keyword evidence="7 11" id="KW-0472">Membrane</keyword>
<evidence type="ECO:0000256" key="6">
    <source>
        <dbReference type="ARBA" id="ARBA00022989"/>
    </source>
</evidence>
<evidence type="ECO:0000256" key="10">
    <source>
        <dbReference type="SAM" id="MobiDB-lite"/>
    </source>
</evidence>
<feature type="region of interest" description="Disordered" evidence="10">
    <location>
        <begin position="309"/>
        <end position="342"/>
    </location>
</feature>
<evidence type="ECO:0000313" key="15">
    <source>
        <dbReference type="Proteomes" id="UP000664578"/>
    </source>
</evidence>
<feature type="compositionally biased region" description="Polar residues" evidence="10">
    <location>
        <begin position="327"/>
        <end position="337"/>
    </location>
</feature>
<keyword evidence="8 9" id="KW-0975">Bacterial flagellum</keyword>
<comment type="caution">
    <text evidence="14">The sequence shown here is derived from an EMBL/GenBank/DDBJ whole genome shotgun (WGS) entry which is preliminary data.</text>
</comment>
<evidence type="ECO:0000259" key="12">
    <source>
        <dbReference type="Pfam" id="PF01514"/>
    </source>
</evidence>
<keyword evidence="14" id="KW-0966">Cell projection</keyword>
<dbReference type="PRINTS" id="PR01009">
    <property type="entry name" value="FLGMRINGFLIF"/>
</dbReference>
<evidence type="ECO:0000256" key="3">
    <source>
        <dbReference type="ARBA" id="ARBA00007971"/>
    </source>
</evidence>
<feature type="transmembrane region" description="Helical" evidence="11">
    <location>
        <begin position="25"/>
        <end position="45"/>
    </location>
</feature>
<organism evidence="14 15">
    <name type="scientific">Priestia flexa</name>
    <dbReference type="NCBI Taxonomy" id="86664"/>
    <lineage>
        <taxon>Bacteria</taxon>
        <taxon>Bacillati</taxon>
        <taxon>Bacillota</taxon>
        <taxon>Bacilli</taxon>
        <taxon>Bacillales</taxon>
        <taxon>Bacillaceae</taxon>
        <taxon>Priestia</taxon>
    </lineage>
</organism>
<evidence type="ECO:0000256" key="11">
    <source>
        <dbReference type="SAM" id="Phobius"/>
    </source>
</evidence>
<dbReference type="NCBIfam" id="TIGR00206">
    <property type="entry name" value="fliF"/>
    <property type="match status" value="1"/>
</dbReference>
<reference evidence="14" key="1">
    <citation type="submission" date="2020-12" db="EMBL/GenBank/DDBJ databases">
        <title>PHA producing bacteria isolated from mangrove.</title>
        <authorList>
            <person name="Zheng W."/>
            <person name="Yu S."/>
            <person name="Huang Y."/>
        </authorList>
    </citation>
    <scope>NUCLEOTIDE SEQUENCE</scope>
    <source>
        <strain evidence="14">GN22-4</strain>
    </source>
</reference>
<dbReference type="PANTHER" id="PTHR30046:SF0">
    <property type="entry name" value="FLAGELLAR M-RING PROTEIN"/>
    <property type="match status" value="1"/>
</dbReference>
<keyword evidence="4" id="KW-1003">Cell membrane</keyword>
<dbReference type="GO" id="GO:0009431">
    <property type="term" value="C:bacterial-type flagellum basal body, MS ring"/>
    <property type="evidence" value="ECO:0007669"/>
    <property type="project" value="InterPro"/>
</dbReference>
<protein>
    <recommendedName>
        <fullName evidence="9">Flagellar M-ring protein</fullName>
    </recommendedName>
</protein>
<dbReference type="Pfam" id="PF01514">
    <property type="entry name" value="YscJ_FliF"/>
    <property type="match status" value="1"/>
</dbReference>
<dbReference type="RefSeq" id="WP_119542570.1">
    <property type="nucleotide sequence ID" value="NZ_CM125968.1"/>
</dbReference>
<evidence type="ECO:0000256" key="7">
    <source>
        <dbReference type="ARBA" id="ARBA00023136"/>
    </source>
</evidence>
<dbReference type="InterPro" id="IPR013556">
    <property type="entry name" value="Flag_M-ring_C"/>
</dbReference>
<keyword evidence="14" id="KW-0282">Flagellum</keyword>
<dbReference type="Gene3D" id="3.30.300.30">
    <property type="match status" value="1"/>
</dbReference>
<feature type="domain" description="Flagellar M-ring C-terminal" evidence="13">
    <location>
        <begin position="257"/>
        <end position="410"/>
    </location>
</feature>
<sequence>MNEKLALYKNQIGAFWSKRTKVQKGLIIGGPLALLIALIAISLVATNEKFVPLYSNLSVQETGQIKAELDTRKIPSEISENGTVISVPEQHVDSLKVDLAAQGIPDSGSIDYSFFGQNAGFGMTDNEFNVVKLEAMQTEIANLMKNIQGVNNANVMITLPEESVWVKDQQGEASASIVLNTQPGYKFDEGQIKSLYHLVSKSVPNLPTDNIVIMNQNFEYFDLKSSDEMSNSSSFATQHGIKKEIERDVQRQVQQMLGRLVGQDKVMVSVTADVDFTQENREENLVEPVDKENMEGIAVSVERINETFTGKKPEDGGVAGTGEEDTTNYVESGSTDSGDYEKAEERINNEVNRIRKEIVESPYKVRDLGIQVMIDPSNANGEVELAENLEDDIQQVLSTIVRTSISKDEQGAELTDNQVADKIVVSVQPFQEQKVAANQQQSGIPTWLYFVGGGLLLVILALLFLLLKRRKDSEEEFYEYEEEYEDSVETIQKPPVLSEEQQSRKRLEELAGEQPDEFAKLLRTWISEE</sequence>
<accession>A0A8I1MBI4</accession>
<evidence type="ECO:0000259" key="13">
    <source>
        <dbReference type="Pfam" id="PF08345"/>
    </source>
</evidence>
<dbReference type="InterPro" id="IPR045851">
    <property type="entry name" value="AMP-bd_C_sf"/>
</dbReference>
<evidence type="ECO:0000256" key="4">
    <source>
        <dbReference type="ARBA" id="ARBA00022475"/>
    </source>
</evidence>